<dbReference type="SMART" id="SM00260">
    <property type="entry name" value="CheW"/>
    <property type="match status" value="1"/>
</dbReference>
<dbReference type="GO" id="GO:0007165">
    <property type="term" value="P:signal transduction"/>
    <property type="evidence" value="ECO:0007669"/>
    <property type="project" value="InterPro"/>
</dbReference>
<dbReference type="Pfam" id="PF01584">
    <property type="entry name" value="CheW"/>
    <property type="match status" value="1"/>
</dbReference>
<reference evidence="2" key="1">
    <citation type="submission" date="2024-05" db="EMBL/GenBank/DDBJ databases">
        <title>Planctomycetes of the genus Singulisphaera possess chitinolytic capabilities.</title>
        <authorList>
            <person name="Ivanova A."/>
        </authorList>
    </citation>
    <scope>NUCLEOTIDE SEQUENCE</scope>
    <source>
        <strain evidence="2">Ch08T</strain>
    </source>
</reference>
<name>A0AAU7CAQ7_9BACT</name>
<gene>
    <name evidence="2" type="ORF">V5E97_28275</name>
</gene>
<dbReference type="InterPro" id="IPR002545">
    <property type="entry name" value="CheW-lke_dom"/>
</dbReference>
<dbReference type="RefSeq" id="WP_406694945.1">
    <property type="nucleotide sequence ID" value="NZ_CP155447.1"/>
</dbReference>
<dbReference type="Gene3D" id="2.40.50.180">
    <property type="entry name" value="CheA-289, Domain 4"/>
    <property type="match status" value="1"/>
</dbReference>
<dbReference type="AlphaFoldDB" id="A0AAU7CAQ7"/>
<accession>A0AAU7CAQ7</accession>
<proteinExistence type="predicted"/>
<organism evidence="2">
    <name type="scientific">Singulisphaera sp. Ch08</name>
    <dbReference type="NCBI Taxonomy" id="3120278"/>
    <lineage>
        <taxon>Bacteria</taxon>
        <taxon>Pseudomonadati</taxon>
        <taxon>Planctomycetota</taxon>
        <taxon>Planctomycetia</taxon>
        <taxon>Isosphaerales</taxon>
        <taxon>Isosphaeraceae</taxon>
        <taxon>Singulisphaera</taxon>
    </lineage>
</organism>
<evidence type="ECO:0000313" key="2">
    <source>
        <dbReference type="EMBL" id="XBH02203.1"/>
    </source>
</evidence>
<dbReference type="EMBL" id="CP155447">
    <property type="protein sequence ID" value="XBH02203.1"/>
    <property type="molecule type" value="Genomic_DNA"/>
</dbReference>
<dbReference type="InterPro" id="IPR036061">
    <property type="entry name" value="CheW-like_dom_sf"/>
</dbReference>
<dbReference type="SUPFAM" id="SSF50341">
    <property type="entry name" value="CheW-like"/>
    <property type="match status" value="1"/>
</dbReference>
<feature type="domain" description="CheW-like" evidence="1">
    <location>
        <begin position="7"/>
        <end position="142"/>
    </location>
</feature>
<sequence>MPTSAPLQPPPWCLFRSDSRPFAVGLEAVAEVVQADRLIRLAHCPPQILGLCTVRRDIVPVLSLSPDASDVALDPETPVVVLVLRSDQGMWGIRIDREGTAVSDGVLVAPFQGEPTTGGAEVVGSVQRGDLAHAVIDPDRTWWNVRASVDAWYQR</sequence>
<dbReference type="GO" id="GO:0006935">
    <property type="term" value="P:chemotaxis"/>
    <property type="evidence" value="ECO:0007669"/>
    <property type="project" value="InterPro"/>
</dbReference>
<protein>
    <submittedName>
        <fullName evidence="2">Chemotaxis protein CheW</fullName>
    </submittedName>
</protein>
<evidence type="ECO:0000259" key="1">
    <source>
        <dbReference type="SMART" id="SM00260"/>
    </source>
</evidence>